<evidence type="ECO:0000313" key="2">
    <source>
        <dbReference type="EMBL" id="GFR59214.1"/>
    </source>
</evidence>
<comment type="caution">
    <text evidence="2">The sequence shown here is derived from an EMBL/GenBank/DDBJ whole genome shotgun (WGS) entry which is preliminary data.</text>
</comment>
<feature type="compositionally biased region" description="Low complexity" evidence="1">
    <location>
        <begin position="46"/>
        <end position="61"/>
    </location>
</feature>
<feature type="compositionally biased region" description="Basic residues" evidence="1">
    <location>
        <begin position="96"/>
        <end position="110"/>
    </location>
</feature>
<proteinExistence type="predicted"/>
<feature type="compositionally biased region" description="Polar residues" evidence="1">
    <location>
        <begin position="75"/>
        <end position="94"/>
    </location>
</feature>
<organism evidence="2 3">
    <name type="scientific">Elysia marginata</name>
    <dbReference type="NCBI Taxonomy" id="1093978"/>
    <lineage>
        <taxon>Eukaryota</taxon>
        <taxon>Metazoa</taxon>
        <taxon>Spiralia</taxon>
        <taxon>Lophotrochozoa</taxon>
        <taxon>Mollusca</taxon>
        <taxon>Gastropoda</taxon>
        <taxon>Heterobranchia</taxon>
        <taxon>Euthyneura</taxon>
        <taxon>Panpulmonata</taxon>
        <taxon>Sacoglossa</taxon>
        <taxon>Placobranchoidea</taxon>
        <taxon>Plakobranchidae</taxon>
        <taxon>Elysia</taxon>
    </lineage>
</organism>
<gene>
    <name evidence="2" type="ORF">ElyMa_000050500</name>
</gene>
<protein>
    <submittedName>
        <fullName evidence="2">Uncharacterized protein</fullName>
    </submittedName>
</protein>
<feature type="compositionally biased region" description="Acidic residues" evidence="1">
    <location>
        <begin position="1"/>
        <end position="13"/>
    </location>
</feature>
<dbReference type="Proteomes" id="UP000762676">
    <property type="component" value="Unassembled WGS sequence"/>
</dbReference>
<feature type="region of interest" description="Disordered" evidence="1">
    <location>
        <begin position="1"/>
        <end position="110"/>
    </location>
</feature>
<evidence type="ECO:0000313" key="3">
    <source>
        <dbReference type="Proteomes" id="UP000762676"/>
    </source>
</evidence>
<reference evidence="2 3" key="1">
    <citation type="journal article" date="2021" name="Elife">
        <title>Chloroplast acquisition without the gene transfer in kleptoplastic sea slugs, Plakobranchus ocellatus.</title>
        <authorList>
            <person name="Maeda T."/>
            <person name="Takahashi S."/>
            <person name="Yoshida T."/>
            <person name="Shimamura S."/>
            <person name="Takaki Y."/>
            <person name="Nagai Y."/>
            <person name="Toyoda A."/>
            <person name="Suzuki Y."/>
            <person name="Arimoto A."/>
            <person name="Ishii H."/>
            <person name="Satoh N."/>
            <person name="Nishiyama T."/>
            <person name="Hasebe M."/>
            <person name="Maruyama T."/>
            <person name="Minagawa J."/>
            <person name="Obokata J."/>
            <person name="Shigenobu S."/>
        </authorList>
    </citation>
    <scope>NUCLEOTIDE SEQUENCE [LARGE SCALE GENOMIC DNA]</scope>
</reference>
<feature type="compositionally biased region" description="Polar residues" evidence="1">
    <location>
        <begin position="24"/>
        <end position="34"/>
    </location>
</feature>
<sequence length="110" mass="12159">MDQDDNLDQEPDQESPPAAPVGLWTSSVTGTPLSKSAREKDFLLSTPQPRRVVTPRRGTVQEPSPDPRPTAQLKPPSSSPTAQLISKPAQQIQLRRSMRQAKPPRRLISE</sequence>
<dbReference type="EMBL" id="BMAT01000075">
    <property type="protein sequence ID" value="GFR59214.1"/>
    <property type="molecule type" value="Genomic_DNA"/>
</dbReference>
<name>A0AAV4EEZ2_9GAST</name>
<keyword evidence="3" id="KW-1185">Reference proteome</keyword>
<dbReference type="AlphaFoldDB" id="A0AAV4EEZ2"/>
<accession>A0AAV4EEZ2</accession>
<evidence type="ECO:0000256" key="1">
    <source>
        <dbReference type="SAM" id="MobiDB-lite"/>
    </source>
</evidence>